<dbReference type="Gene3D" id="3.40.1190.20">
    <property type="match status" value="1"/>
</dbReference>
<evidence type="ECO:0000256" key="3">
    <source>
        <dbReference type="ARBA" id="ARBA00022741"/>
    </source>
</evidence>
<reference evidence="11 12" key="1">
    <citation type="submission" date="2016-04" db="EMBL/GenBank/DDBJ databases">
        <title>Comparative Genomics and Epigenetics of Sporosarcina ureae.</title>
        <authorList>
            <person name="Oliver A.S."/>
            <person name="Cooper K.K."/>
        </authorList>
    </citation>
    <scope>NUCLEOTIDE SEQUENCE [LARGE SCALE GENOMIC DNA]</scope>
    <source>
        <strain evidence="11 12">S204</strain>
    </source>
</reference>
<feature type="domain" description="Carbohydrate kinase PfkB" evidence="10">
    <location>
        <begin position="11"/>
        <end position="284"/>
    </location>
</feature>
<dbReference type="RefSeq" id="WP_029052780.1">
    <property type="nucleotide sequence ID" value="NZ_CP015108.1"/>
</dbReference>
<keyword evidence="2 7" id="KW-0808">Transferase</keyword>
<protein>
    <recommendedName>
        <fullName evidence="7">Tagatose-6-phosphate kinase</fullName>
        <ecNumber evidence="7">2.7.1.144</ecNumber>
    </recommendedName>
</protein>
<dbReference type="PANTHER" id="PTHR46566:SF1">
    <property type="entry name" value="1-PHOSPHOFRUCTOKINASE"/>
    <property type="match status" value="1"/>
</dbReference>
<accession>A0ABM6JT26</accession>
<evidence type="ECO:0000313" key="12">
    <source>
        <dbReference type="Proteomes" id="UP000192486"/>
    </source>
</evidence>
<comment type="catalytic activity">
    <reaction evidence="6 9">
        <text>beta-D-fructose 1-phosphate + ATP = beta-D-fructose 1,6-bisphosphate + ADP + H(+)</text>
        <dbReference type="Rhea" id="RHEA:14213"/>
        <dbReference type="ChEBI" id="CHEBI:15378"/>
        <dbReference type="ChEBI" id="CHEBI:30616"/>
        <dbReference type="ChEBI" id="CHEBI:32966"/>
        <dbReference type="ChEBI" id="CHEBI:138881"/>
        <dbReference type="ChEBI" id="CHEBI:456216"/>
        <dbReference type="EC" id="2.7.1.56"/>
    </reaction>
</comment>
<evidence type="ECO:0000256" key="5">
    <source>
        <dbReference type="ARBA" id="ARBA00022840"/>
    </source>
</evidence>
<dbReference type="PROSITE" id="PS00584">
    <property type="entry name" value="PFKB_KINASES_2"/>
    <property type="match status" value="1"/>
</dbReference>
<dbReference type="NCBIfam" id="TIGR03828">
    <property type="entry name" value="pfkB"/>
    <property type="match status" value="1"/>
</dbReference>
<evidence type="ECO:0000256" key="2">
    <source>
        <dbReference type="ARBA" id="ARBA00022679"/>
    </source>
</evidence>
<evidence type="ECO:0000256" key="1">
    <source>
        <dbReference type="ARBA" id="ARBA00005380"/>
    </source>
</evidence>
<dbReference type="NCBIfam" id="TIGR03168">
    <property type="entry name" value="1-PFK"/>
    <property type="match status" value="1"/>
</dbReference>
<keyword evidence="4 8" id="KW-0418">Kinase</keyword>
<dbReference type="InterPro" id="IPR029056">
    <property type="entry name" value="Ribokinase-like"/>
</dbReference>
<comment type="function">
    <text evidence="9">Catalyzes the ATP-dependent phosphorylation of fructose-l-phosphate to fructose-l,6-bisphosphate.</text>
</comment>
<keyword evidence="12" id="KW-1185">Reference proteome</keyword>
<dbReference type="PROSITE" id="PS00583">
    <property type="entry name" value="PFKB_KINASES_1"/>
    <property type="match status" value="1"/>
</dbReference>
<comment type="similarity">
    <text evidence="7">Belongs to the carbohydrate kinase PfkB family. LacC subfamily.</text>
</comment>
<comment type="similarity">
    <text evidence="1">Belongs to the carbohydrate kinase pfkB family.</text>
</comment>
<name>A0ABM6JT26_SPOUR</name>
<keyword evidence="7" id="KW-0423">Lactose metabolism</keyword>
<dbReference type="EMBL" id="CP015108">
    <property type="protein sequence ID" value="ARF13357.1"/>
    <property type="molecule type" value="Genomic_DNA"/>
</dbReference>
<dbReference type="Proteomes" id="UP000192486">
    <property type="component" value="Chromosome"/>
</dbReference>
<dbReference type="InterPro" id="IPR002173">
    <property type="entry name" value="Carboh/pur_kinase_PfkB_CS"/>
</dbReference>
<evidence type="ECO:0000256" key="9">
    <source>
        <dbReference type="RuleBase" id="RU369061"/>
    </source>
</evidence>
<dbReference type="InterPro" id="IPR011611">
    <property type="entry name" value="PfkB_dom"/>
</dbReference>
<evidence type="ECO:0000256" key="6">
    <source>
        <dbReference type="ARBA" id="ARBA00047745"/>
    </source>
</evidence>
<evidence type="ECO:0000256" key="8">
    <source>
        <dbReference type="RuleBase" id="RU003704"/>
    </source>
</evidence>
<dbReference type="InterPro" id="IPR022463">
    <property type="entry name" value="1-PFruKinase"/>
</dbReference>
<dbReference type="PANTHER" id="PTHR46566">
    <property type="entry name" value="1-PHOSPHOFRUCTOKINASE-RELATED"/>
    <property type="match status" value="1"/>
</dbReference>
<evidence type="ECO:0000313" key="11">
    <source>
        <dbReference type="EMBL" id="ARF13357.1"/>
    </source>
</evidence>
<evidence type="ECO:0000259" key="10">
    <source>
        <dbReference type="Pfam" id="PF00294"/>
    </source>
</evidence>
<sequence length="304" mass="33144">MIFTCTFMPTVDYTAYLSNFERGELNRTNEVYYYPGGKGINVSRVVHRLGAETVACGFIGGFTGDYIEDFLQKEGIKTDFIRTTDITRINVKIKSTEETELNGPGPILNEKNFQRLLERISRLTEDDWLVIAGRIPASLPSSFVSELATLCEKNKVRLVVDTSGPALKQIMEITKPFLIKPNEQELGELVGKTIHSKQEAVGYAKKLVGEGIQHVVISMGKEGALYVSATETLAATAPKGKLVNSVGAGDSLVSGFIASYSIDGHAENAFRYGVASGSATAFQSDLCKKEDVESLLSQVIITKL</sequence>
<dbReference type="SUPFAM" id="SSF53613">
    <property type="entry name" value="Ribokinase-like"/>
    <property type="match status" value="1"/>
</dbReference>
<keyword evidence="3 7" id="KW-0547">Nucleotide-binding</keyword>
<dbReference type="EC" id="2.7.1.144" evidence="7"/>
<comment type="catalytic activity">
    <reaction evidence="7">
        <text>D-tagatofuranose 6-phosphate + ATP = D-tagatofuranose 1,6-bisphosphate + ADP + H(+)</text>
        <dbReference type="Rhea" id="RHEA:12420"/>
        <dbReference type="ChEBI" id="CHEBI:15378"/>
        <dbReference type="ChEBI" id="CHEBI:30616"/>
        <dbReference type="ChEBI" id="CHEBI:58694"/>
        <dbReference type="ChEBI" id="CHEBI:58695"/>
        <dbReference type="ChEBI" id="CHEBI:456216"/>
        <dbReference type="EC" id="2.7.1.144"/>
    </reaction>
</comment>
<keyword evidence="5 7" id="KW-0067">ATP-binding</keyword>
<evidence type="ECO:0000256" key="7">
    <source>
        <dbReference type="PIRNR" id="PIRNR000535"/>
    </source>
</evidence>
<dbReference type="PIRSF" id="PIRSF000535">
    <property type="entry name" value="1PFK/6PFK/LacC"/>
    <property type="match status" value="1"/>
</dbReference>
<proteinExistence type="inferred from homology"/>
<dbReference type="CDD" id="cd01164">
    <property type="entry name" value="FruK_PfkB_like"/>
    <property type="match status" value="1"/>
</dbReference>
<dbReference type="Pfam" id="PF00294">
    <property type="entry name" value="PfkB"/>
    <property type="match status" value="1"/>
</dbReference>
<evidence type="ECO:0000256" key="4">
    <source>
        <dbReference type="ARBA" id="ARBA00022777"/>
    </source>
</evidence>
<dbReference type="InterPro" id="IPR017583">
    <property type="entry name" value="Tagatose/fructose_Pkinase"/>
</dbReference>
<dbReference type="PRINTS" id="PR00990">
    <property type="entry name" value="RIBOKINASE"/>
</dbReference>
<organism evidence="11 12">
    <name type="scientific">Sporosarcina ureae</name>
    <dbReference type="NCBI Taxonomy" id="1571"/>
    <lineage>
        <taxon>Bacteria</taxon>
        <taxon>Bacillati</taxon>
        <taxon>Bacillota</taxon>
        <taxon>Bacilli</taxon>
        <taxon>Bacillales</taxon>
        <taxon>Caryophanaceae</taxon>
        <taxon>Sporosarcina</taxon>
    </lineage>
</organism>
<comment type="pathway">
    <text evidence="7">Carbohydrate metabolism; D-tagatose 6-phosphate degradation; D-glyceraldehyde 3-phosphate and glycerone phosphate from D-tagatose 6-phosphate: step 1/2.</text>
</comment>
<gene>
    <name evidence="11" type="ORF">SporoS204_03665</name>
</gene>
<dbReference type="InterPro" id="IPR002139">
    <property type="entry name" value="Ribo/fructo_kinase"/>
</dbReference>